<sequence length="233" mass="25982">MASSNPHFTIGESESCASITSDSTNCSSANLMRHVASDLTQTAFCQKGRKYSLESCRTNPRYCGGNFSVIEETCQRCSENDISIRNAGCNHECGMGSDIVCQRCGGKKSTYYLEKKYCSEQCQKVSISYQKVKKYMIILSIVNVVLLFIVAGLISGGIIFLLKSKNPDVSITTTDAPLISKQTNLEKKCEIKCSDLVYRLNLIEEMNNLQKECCTLQDAVKYFVKRILRCFGI</sequence>
<comment type="caution">
    <text evidence="2">The sequence shown here is derived from an EMBL/GenBank/DDBJ whole genome shotgun (WGS) entry which is preliminary data.</text>
</comment>
<keyword evidence="1" id="KW-0472">Membrane</keyword>
<evidence type="ECO:0000313" key="2">
    <source>
        <dbReference type="EMBL" id="KAJ8310343.1"/>
    </source>
</evidence>
<evidence type="ECO:0008006" key="4">
    <source>
        <dbReference type="Google" id="ProtNLM"/>
    </source>
</evidence>
<keyword evidence="3" id="KW-1185">Reference proteome</keyword>
<evidence type="ECO:0000256" key="1">
    <source>
        <dbReference type="SAM" id="Phobius"/>
    </source>
</evidence>
<feature type="transmembrane region" description="Helical" evidence="1">
    <location>
        <begin position="135"/>
        <end position="162"/>
    </location>
</feature>
<dbReference type="EMBL" id="JARBDR010000640">
    <property type="protein sequence ID" value="KAJ8310343.1"/>
    <property type="molecule type" value="Genomic_DNA"/>
</dbReference>
<proteinExistence type="predicted"/>
<name>A0ABQ9EYW8_TEGGR</name>
<reference evidence="2 3" key="1">
    <citation type="submission" date="2022-12" db="EMBL/GenBank/DDBJ databases">
        <title>Chromosome-level genome of Tegillarca granosa.</title>
        <authorList>
            <person name="Kim J."/>
        </authorList>
    </citation>
    <scope>NUCLEOTIDE SEQUENCE [LARGE SCALE GENOMIC DNA]</scope>
    <source>
        <strain evidence="2">Teg-2019</strain>
        <tissue evidence="2">Adductor muscle</tissue>
    </source>
</reference>
<keyword evidence="1" id="KW-0812">Transmembrane</keyword>
<keyword evidence="1" id="KW-1133">Transmembrane helix</keyword>
<evidence type="ECO:0000313" key="3">
    <source>
        <dbReference type="Proteomes" id="UP001217089"/>
    </source>
</evidence>
<accession>A0ABQ9EYW8</accession>
<organism evidence="2 3">
    <name type="scientific">Tegillarca granosa</name>
    <name type="common">Malaysian cockle</name>
    <name type="synonym">Anadara granosa</name>
    <dbReference type="NCBI Taxonomy" id="220873"/>
    <lineage>
        <taxon>Eukaryota</taxon>
        <taxon>Metazoa</taxon>
        <taxon>Spiralia</taxon>
        <taxon>Lophotrochozoa</taxon>
        <taxon>Mollusca</taxon>
        <taxon>Bivalvia</taxon>
        <taxon>Autobranchia</taxon>
        <taxon>Pteriomorphia</taxon>
        <taxon>Arcoida</taxon>
        <taxon>Arcoidea</taxon>
        <taxon>Arcidae</taxon>
        <taxon>Tegillarca</taxon>
    </lineage>
</organism>
<dbReference type="Proteomes" id="UP001217089">
    <property type="component" value="Unassembled WGS sequence"/>
</dbReference>
<gene>
    <name evidence="2" type="ORF">KUTeg_012208</name>
</gene>
<protein>
    <recommendedName>
        <fullName evidence="4">TNFR-Cys domain-containing protein</fullName>
    </recommendedName>
</protein>